<dbReference type="SUPFAM" id="SSF54637">
    <property type="entry name" value="Thioesterase/thiol ester dehydrase-isomerase"/>
    <property type="match status" value="1"/>
</dbReference>
<dbReference type="RefSeq" id="WP_142902339.1">
    <property type="nucleotide sequence ID" value="NZ_ML660087.1"/>
</dbReference>
<dbReference type="Proteomes" id="UP000319732">
    <property type="component" value="Unassembled WGS sequence"/>
</dbReference>
<dbReference type="PANTHER" id="PTHR43664">
    <property type="entry name" value="MONOAMINE OXIDASE-RELATED"/>
    <property type="match status" value="1"/>
</dbReference>
<feature type="domain" description="MaoC-like" evidence="1">
    <location>
        <begin position="14"/>
        <end position="113"/>
    </location>
</feature>
<protein>
    <submittedName>
        <fullName evidence="2">Dehydratase</fullName>
    </submittedName>
</protein>
<dbReference type="AlphaFoldDB" id="A0A545U9N9"/>
<evidence type="ECO:0000313" key="2">
    <source>
        <dbReference type="EMBL" id="TQV86187.1"/>
    </source>
</evidence>
<dbReference type="Gene3D" id="3.10.129.10">
    <property type="entry name" value="Hotdog Thioesterase"/>
    <property type="match status" value="1"/>
</dbReference>
<keyword evidence="3" id="KW-1185">Reference proteome</keyword>
<accession>A0A545U9N9</accession>
<comment type="caution">
    <text evidence="2">The sequence shown here is derived from an EMBL/GenBank/DDBJ whole genome shotgun (WGS) entry which is preliminary data.</text>
</comment>
<reference evidence="2 3" key="1">
    <citation type="submission" date="2019-06" db="EMBL/GenBank/DDBJ databases">
        <title>Whole genome sequence for Cellvibrionaceae sp. R142.</title>
        <authorList>
            <person name="Wang G."/>
        </authorList>
    </citation>
    <scope>NUCLEOTIDE SEQUENCE [LARGE SCALE GENOMIC DNA]</scope>
    <source>
        <strain evidence="2 3">R142</strain>
    </source>
</reference>
<organism evidence="2 3">
    <name type="scientific">Exilibacterium tricleocarpae</name>
    <dbReference type="NCBI Taxonomy" id="2591008"/>
    <lineage>
        <taxon>Bacteria</taxon>
        <taxon>Pseudomonadati</taxon>
        <taxon>Pseudomonadota</taxon>
        <taxon>Gammaproteobacteria</taxon>
        <taxon>Cellvibrionales</taxon>
        <taxon>Cellvibrionaceae</taxon>
        <taxon>Exilibacterium</taxon>
    </lineage>
</organism>
<evidence type="ECO:0000259" key="1">
    <source>
        <dbReference type="Pfam" id="PF01575"/>
    </source>
</evidence>
<gene>
    <name evidence="2" type="ORF">FKG94_01130</name>
</gene>
<proteinExistence type="predicted"/>
<dbReference type="PANTHER" id="PTHR43664:SF1">
    <property type="entry name" value="BETA-METHYLMALYL-COA DEHYDRATASE"/>
    <property type="match status" value="1"/>
</dbReference>
<dbReference type="InterPro" id="IPR002539">
    <property type="entry name" value="MaoC-like_dom"/>
</dbReference>
<dbReference type="OrthoDB" id="9759612at2"/>
<dbReference type="EMBL" id="VHSG01000002">
    <property type="protein sequence ID" value="TQV86187.1"/>
    <property type="molecule type" value="Genomic_DNA"/>
</dbReference>
<dbReference type="InterPro" id="IPR029069">
    <property type="entry name" value="HotDog_dom_sf"/>
</dbReference>
<evidence type="ECO:0000313" key="3">
    <source>
        <dbReference type="Proteomes" id="UP000319732"/>
    </source>
</evidence>
<name>A0A545U9N9_9GAMM</name>
<dbReference type="InterPro" id="IPR052342">
    <property type="entry name" value="MCH/BMMD"/>
</dbReference>
<sequence>MGQGKTRYWRDIRPGETFETAAITLSTEDILEFAADFDPQPYHLDNGAAAASIFGGLCASGWHVCAVMMRLLTDTFVAARIDLLGSSGVGALRWRKPVFAGDALSSTITVSECLAPVDKSEFGRIVCAVDVSNQQGDSVITLTTTLLIGGGSREAGSDG</sequence>
<dbReference type="Pfam" id="PF01575">
    <property type="entry name" value="MaoC_dehydratas"/>
    <property type="match status" value="1"/>
</dbReference>